<keyword evidence="3" id="KW-1185">Reference proteome</keyword>
<organism evidence="2 3">
    <name type="scientific">Halocatena pleomorpha</name>
    <dbReference type="NCBI Taxonomy" id="1785090"/>
    <lineage>
        <taxon>Archaea</taxon>
        <taxon>Methanobacteriati</taxon>
        <taxon>Methanobacteriota</taxon>
        <taxon>Stenosarchaea group</taxon>
        <taxon>Halobacteria</taxon>
        <taxon>Halobacteriales</taxon>
        <taxon>Natronomonadaceae</taxon>
        <taxon>Halocatena</taxon>
    </lineage>
</organism>
<protein>
    <recommendedName>
        <fullName evidence="4">DUF1102 domain-containing protein</fullName>
    </recommendedName>
</protein>
<proteinExistence type="predicted"/>
<name>A0A3P3RHB0_9EURY</name>
<accession>A0A3P3RHB0</accession>
<dbReference type="Proteomes" id="UP000282322">
    <property type="component" value="Unassembled WGS sequence"/>
</dbReference>
<feature type="compositionally biased region" description="Low complexity" evidence="1">
    <location>
        <begin position="201"/>
        <end position="212"/>
    </location>
</feature>
<evidence type="ECO:0000313" key="2">
    <source>
        <dbReference type="EMBL" id="RRJ32348.1"/>
    </source>
</evidence>
<evidence type="ECO:0000313" key="3">
    <source>
        <dbReference type="Proteomes" id="UP000282322"/>
    </source>
</evidence>
<evidence type="ECO:0008006" key="4">
    <source>
        <dbReference type="Google" id="ProtNLM"/>
    </source>
</evidence>
<feature type="region of interest" description="Disordered" evidence="1">
    <location>
        <begin position="168"/>
        <end position="231"/>
    </location>
</feature>
<reference evidence="2 3" key="1">
    <citation type="submission" date="2018-11" db="EMBL/GenBank/DDBJ databases">
        <title>Taxonoimc description of Halomarina strain SPP-AMP-1.</title>
        <authorList>
            <person name="Pal Y."/>
            <person name="Srinivasana K."/>
            <person name="Verma A."/>
            <person name="Kumar P."/>
        </authorList>
    </citation>
    <scope>NUCLEOTIDE SEQUENCE [LARGE SCALE GENOMIC DNA]</scope>
    <source>
        <strain evidence="2 3">SPP-AMP-1</strain>
    </source>
</reference>
<dbReference type="CDD" id="cd20742">
    <property type="entry name" value="FIX_vWA-like"/>
    <property type="match status" value="1"/>
</dbReference>
<gene>
    <name evidence="2" type="ORF">EIK79_04980</name>
</gene>
<dbReference type="EMBL" id="RRCH01000009">
    <property type="protein sequence ID" value="RRJ32348.1"/>
    <property type="molecule type" value="Genomic_DNA"/>
</dbReference>
<dbReference type="OrthoDB" id="330708at2157"/>
<evidence type="ECO:0000256" key="1">
    <source>
        <dbReference type="SAM" id="MobiDB-lite"/>
    </source>
</evidence>
<dbReference type="AlphaFoldDB" id="A0A3P3RHB0"/>
<feature type="compositionally biased region" description="Gly residues" evidence="1">
    <location>
        <begin position="174"/>
        <end position="187"/>
    </location>
</feature>
<sequence length="674" mass="72474">MRMRRVAIVLMAIGIVTSAIYATGAFSGLLVSRDASVSVTGDGSGYLGLKPASGQNGAYARYGDGGQLRLTLSEAVSTENASGEGLNPGAVTTVENVFTITNQGTQPIGLWLMDGSDAVTFTVDGQSIEGQRNAIALGTGDTKPVGVEIDTRNADVNQNLLESVTFNASTDVNGQGGPGQDGGGSGGAEPNESRNNDDQTEQPQPTPTQTPEANEEGGFNPLDPDDYAEAGDDLLKMTGDFFNGVASWGRQQLLEKLSYVTNQPIDALKSLGETAWNTLMGFFLGEIGMPGGSFEAQESNSVFYLGGSMLAVFNPITDSVAGIRDLAAHLVKKQALYAAIEAVGLLPGGGVVEDLTDLKKITETWVTNFPQKASRKLQPLSDMVLKHLSPSAQRPIEDIFTKHTKALPPAIDDLAKRDDLVGYTTSRMDRLRNSEGFTNTDIKRLADRNADLRMVEGLSKNGVSNTNIKALSKTDANLEVARRLSNRGFSGDGLVYIAKYGGETNPKLTLERAEELKNIGYKGEDIVAISRNAQSSYLFSPQLPFAKKVRGSHAYKAQNPAKEAVTTNQLRKLREQDVPSGHVSHYVENGYSLKLVHYLSKKGHSSGRIRSLFLGSPEKVKRRMGEGRFLRDYGSAGASIVKDTYGWCNMEQKRGEIVLPCGYLPYQNQSGGHN</sequence>
<comment type="caution">
    <text evidence="2">The sequence shown here is derived from an EMBL/GenBank/DDBJ whole genome shotgun (WGS) entry which is preliminary data.</text>
</comment>